<sequence>MIRKLSVSLSSGGALGRPTGLLAHSRCAGCGWLTDAPADATAAADASAARTAASCFLVNARRFYFSFSRICMDEASDTAGQQQQQIPTPSAPAGASSAAANGNESALDVAMRVNKMKKAHQSAGAGASKKQVEEEAWRALNSLTEDQINTAEGKAVSLLLNAWAYFAKYWAKGKDGPL</sequence>
<dbReference type="GeneID" id="92359862"/>
<comment type="caution">
    <text evidence="3">The sequence shown here is derived from an EMBL/GenBank/DDBJ whole genome shotgun (WGS) entry which is preliminary data.</text>
</comment>
<feature type="compositionally biased region" description="Polar residues" evidence="1">
    <location>
        <begin position="78"/>
        <end position="88"/>
    </location>
</feature>
<dbReference type="Pfam" id="PF26165">
    <property type="entry name" value="RESC7"/>
    <property type="match status" value="1"/>
</dbReference>
<evidence type="ECO:0000313" key="3">
    <source>
        <dbReference type="EMBL" id="KAG5474759.1"/>
    </source>
</evidence>
<reference evidence="4" key="2">
    <citation type="journal article" date="2021" name="Sci. Data">
        <title>Chromosome-scale genome sequencing, assembly and annotation of six genomes from subfamily Leishmaniinae.</title>
        <authorList>
            <person name="Almutairi H."/>
            <person name="Urbaniak M.D."/>
            <person name="Bates M.D."/>
            <person name="Jariyapan N."/>
            <person name="Kwakye-Nuako G."/>
            <person name="Thomaz Soccol V."/>
            <person name="Al-Salem W.S."/>
            <person name="Dillon R.J."/>
            <person name="Bates P.A."/>
            <person name="Gatherer D."/>
        </authorList>
    </citation>
    <scope>NUCLEOTIDE SEQUENCE [LARGE SCALE GENOMIC DNA]</scope>
</reference>
<evidence type="ECO:0000259" key="2">
    <source>
        <dbReference type="Pfam" id="PF26165"/>
    </source>
</evidence>
<dbReference type="CDD" id="cd23679">
    <property type="entry name" value="RESC7"/>
    <property type="match status" value="1"/>
</dbReference>
<gene>
    <name evidence="3" type="ORF">LSCM4_03935</name>
</gene>
<protein>
    <recommendedName>
        <fullName evidence="2">RNA-editing substrate-binding complex 7 protein domain-containing protein</fullName>
    </recommendedName>
</protein>
<dbReference type="InterPro" id="IPR058774">
    <property type="entry name" value="RESC7"/>
</dbReference>
<dbReference type="SMR" id="A0A836GLR6"/>
<dbReference type="Proteomes" id="UP000674143">
    <property type="component" value="Unassembled WGS sequence"/>
</dbReference>
<accession>A0A836GLR6</accession>
<reference evidence="4" key="1">
    <citation type="journal article" date="2021" name="Microbiol. Resour. Announc.">
        <title>LGAAP: Leishmaniinae Genome Assembly and Annotation Pipeline.</title>
        <authorList>
            <person name="Almutairi H."/>
            <person name="Urbaniak M.D."/>
            <person name="Bates M.D."/>
            <person name="Jariyapan N."/>
            <person name="Kwakye-Nuako G."/>
            <person name="Thomaz-Soccol V."/>
            <person name="Al-Salem W.S."/>
            <person name="Dillon R.J."/>
            <person name="Bates P.A."/>
            <person name="Gatherer D."/>
        </authorList>
    </citation>
    <scope>NUCLEOTIDE SEQUENCE [LARGE SCALE GENOMIC DNA]</scope>
</reference>
<dbReference type="KEGG" id="loi:92359862"/>
<organism evidence="3 4">
    <name type="scientific">Leishmania orientalis</name>
    <dbReference type="NCBI Taxonomy" id="2249476"/>
    <lineage>
        <taxon>Eukaryota</taxon>
        <taxon>Discoba</taxon>
        <taxon>Euglenozoa</taxon>
        <taxon>Kinetoplastea</taxon>
        <taxon>Metakinetoplastina</taxon>
        <taxon>Trypanosomatida</taxon>
        <taxon>Trypanosomatidae</taxon>
        <taxon>Leishmaniinae</taxon>
        <taxon>Leishmania</taxon>
    </lineage>
</organism>
<evidence type="ECO:0000313" key="4">
    <source>
        <dbReference type="Proteomes" id="UP000674143"/>
    </source>
</evidence>
<keyword evidence="4" id="KW-1185">Reference proteome</keyword>
<feature type="region of interest" description="Disordered" evidence="1">
    <location>
        <begin position="78"/>
        <end position="99"/>
    </location>
</feature>
<dbReference type="RefSeq" id="XP_067061865.1">
    <property type="nucleotide sequence ID" value="XM_067205928.1"/>
</dbReference>
<name>A0A836GLR6_9TRYP</name>
<proteinExistence type="predicted"/>
<dbReference type="EMBL" id="JAFHLR010000028">
    <property type="protein sequence ID" value="KAG5474759.1"/>
    <property type="molecule type" value="Genomic_DNA"/>
</dbReference>
<evidence type="ECO:0000256" key="1">
    <source>
        <dbReference type="SAM" id="MobiDB-lite"/>
    </source>
</evidence>
<feature type="domain" description="RNA-editing substrate-binding complex 7 protein" evidence="2">
    <location>
        <begin position="95"/>
        <end position="177"/>
    </location>
</feature>
<dbReference type="AlphaFoldDB" id="A0A836GLR6"/>